<dbReference type="InterPro" id="IPR034471">
    <property type="entry name" value="GDGT/MA_synthase"/>
</dbReference>
<proteinExistence type="predicted"/>
<evidence type="ECO:0000256" key="3">
    <source>
        <dbReference type="ARBA" id="ARBA00022691"/>
    </source>
</evidence>
<evidence type="ECO:0000256" key="2">
    <source>
        <dbReference type="ARBA" id="ARBA00022485"/>
    </source>
</evidence>
<evidence type="ECO:0000313" key="9">
    <source>
        <dbReference type="Proteomes" id="UP000277633"/>
    </source>
</evidence>
<dbReference type="SFLD" id="SFLDG01067">
    <property type="entry name" value="SPASM/twitch_domain_containing"/>
    <property type="match status" value="1"/>
</dbReference>
<dbReference type="InterPro" id="IPR056488">
    <property type="entry name" value="Zn_ribbon_HMPTM"/>
</dbReference>
<evidence type="ECO:0000256" key="5">
    <source>
        <dbReference type="ARBA" id="ARBA00023004"/>
    </source>
</evidence>
<feature type="domain" description="Radical SAM core" evidence="7">
    <location>
        <begin position="88"/>
        <end position="307"/>
    </location>
</feature>
<dbReference type="PROSITE" id="PS51918">
    <property type="entry name" value="RADICAL_SAM"/>
    <property type="match status" value="1"/>
</dbReference>
<evidence type="ECO:0000256" key="1">
    <source>
        <dbReference type="ARBA" id="ARBA00001966"/>
    </source>
</evidence>
<dbReference type="SFLD" id="SFLDS00029">
    <property type="entry name" value="Radical_SAM"/>
    <property type="match status" value="1"/>
</dbReference>
<keyword evidence="2" id="KW-0004">4Fe-4S</keyword>
<dbReference type="PANTHER" id="PTHR43306:SF1">
    <property type="entry name" value="7,8-DIHYDRO-6-HYDROXYMETHYLPTERIN DIMETHYLTRANSFERASE"/>
    <property type="match status" value="1"/>
</dbReference>
<dbReference type="Pfam" id="PF04055">
    <property type="entry name" value="Radical_SAM"/>
    <property type="match status" value="1"/>
</dbReference>
<dbReference type="InterPro" id="IPR006638">
    <property type="entry name" value="Elp3/MiaA/NifB-like_rSAM"/>
</dbReference>
<dbReference type="Gene3D" id="3.20.20.70">
    <property type="entry name" value="Aldolase class I"/>
    <property type="match status" value="1"/>
</dbReference>
<keyword evidence="5" id="KW-0408">Iron</keyword>
<name>A0A497JF05_9ARCH</name>
<keyword evidence="3" id="KW-0949">S-adenosyl-L-methionine</keyword>
<protein>
    <submittedName>
        <fullName evidence="8">Radical SAM protein</fullName>
    </submittedName>
</protein>
<dbReference type="SUPFAM" id="SSF102114">
    <property type="entry name" value="Radical SAM enzymes"/>
    <property type="match status" value="1"/>
</dbReference>
<dbReference type="GO" id="GO:0051539">
    <property type="term" value="F:4 iron, 4 sulfur cluster binding"/>
    <property type="evidence" value="ECO:0007669"/>
    <property type="project" value="UniProtKB-KW"/>
</dbReference>
<dbReference type="InterPro" id="IPR058240">
    <property type="entry name" value="rSAM_sf"/>
</dbReference>
<reference evidence="8 9" key="1">
    <citation type="submission" date="2018-06" db="EMBL/GenBank/DDBJ databases">
        <title>Extensive metabolic versatility and redundancy in microbially diverse, dynamic hydrothermal sediments.</title>
        <authorList>
            <person name="Dombrowski N."/>
            <person name="Teske A."/>
            <person name="Baker B.J."/>
        </authorList>
    </citation>
    <scope>NUCLEOTIDE SEQUENCE [LARGE SCALE GENOMIC DNA]</scope>
    <source>
        <strain evidence="8">B9_G13</strain>
    </source>
</reference>
<dbReference type="PANTHER" id="PTHR43306">
    <property type="entry name" value="7,8-DIHYDRO-6-HYDROXYMETHYLPTERIN DIMETHYLTRANSFERASE"/>
    <property type="match status" value="1"/>
</dbReference>
<organism evidence="8 9">
    <name type="scientific">Candidatus Iainarchaeum sp</name>
    <dbReference type="NCBI Taxonomy" id="3101447"/>
    <lineage>
        <taxon>Archaea</taxon>
        <taxon>Candidatus Iainarchaeota</taxon>
        <taxon>Candidatus Iainarchaeia</taxon>
        <taxon>Candidatus Iainarchaeales</taxon>
        <taxon>Candidatus Iainarchaeaceae</taxon>
        <taxon>Candidatus Iainarchaeum</taxon>
    </lineage>
</organism>
<dbReference type="InterPro" id="IPR034474">
    <property type="entry name" value="Methyltransferase_Class_D"/>
</dbReference>
<dbReference type="PROSITE" id="PS01305">
    <property type="entry name" value="MOAA_NIFB_PQQE"/>
    <property type="match status" value="1"/>
</dbReference>
<dbReference type="Proteomes" id="UP000277633">
    <property type="component" value="Unassembled WGS sequence"/>
</dbReference>
<comment type="cofactor">
    <cofactor evidence="1">
        <name>[4Fe-4S] cluster</name>
        <dbReference type="ChEBI" id="CHEBI:49883"/>
    </cofactor>
</comment>
<sequence length="536" mass="61830">MSVCPACAEEKRWEEMRIPALIFEKDGKISMRKHCPKHGVFTDYYWEDADYYYKQMQFADPGIKLENPQIDKPLESLVCPNDCGLCKQHKSHTALANIVVTNRCDLSCWYCFFYQKRDEPVYEPSLEQIRQMLRMLKEERPVPCNAVQITGGEPAIRSDIVEIVKMCREEGFEHVQFNTNAIRFSQDPELVKKIVNAGANVMYMSFDGVSPETNPKNFWEAPKAIENVRKAKNAGIVLVPTVIGGVNTHELGDIIRYAAYNIDVVRGVNFQPVSLVGMMPSKEREKQRVTIPKVLKFIEEQTYGQISMDDFYCVPCVGVISDLVEAIKEKQQYRLSTHFACGAGTYVFLDGKRFVPITRFVDVEGLFEYLKQLTAEIKNSKSKKVSTIISAAKLLAKLNTFIDKEKQPANLNLGKMLVQALISGSYDGLKEFHYHSLFIGMMHFMDTYNYDVDRVERCCIHYAMPDGRIVPFCAFNVFPNVYRDKVQKEYSIPAREWEKRTGKKLSDDKYIRKISKEEQAKIIKHYRRAIEEFKQN</sequence>
<dbReference type="NCBIfam" id="NF045702">
    <property type="entry name" value="rSAM_GDGT_ether"/>
    <property type="match status" value="1"/>
</dbReference>
<dbReference type="Pfam" id="PF23545">
    <property type="entry name" value="Zn_ribbon_HMPTM"/>
    <property type="match status" value="1"/>
</dbReference>
<dbReference type="InterPro" id="IPR013785">
    <property type="entry name" value="Aldolase_TIM"/>
</dbReference>
<dbReference type="GO" id="GO:0046872">
    <property type="term" value="F:metal ion binding"/>
    <property type="evidence" value="ECO:0007669"/>
    <property type="project" value="UniProtKB-KW"/>
</dbReference>
<accession>A0A497JF05</accession>
<evidence type="ECO:0000259" key="7">
    <source>
        <dbReference type="PROSITE" id="PS51918"/>
    </source>
</evidence>
<dbReference type="GO" id="GO:0008168">
    <property type="term" value="F:methyltransferase activity"/>
    <property type="evidence" value="ECO:0007669"/>
    <property type="project" value="InterPro"/>
</dbReference>
<keyword evidence="4" id="KW-0479">Metal-binding</keyword>
<dbReference type="InterPro" id="IPR007197">
    <property type="entry name" value="rSAM"/>
</dbReference>
<dbReference type="SMART" id="SM00729">
    <property type="entry name" value="Elp3"/>
    <property type="match status" value="1"/>
</dbReference>
<dbReference type="EMBL" id="QMWO01000093">
    <property type="protein sequence ID" value="RLG69173.1"/>
    <property type="molecule type" value="Genomic_DNA"/>
</dbReference>
<comment type="caution">
    <text evidence="8">The sequence shown here is derived from an EMBL/GenBank/DDBJ whole genome shotgun (WGS) entry which is preliminary data.</text>
</comment>
<dbReference type="AlphaFoldDB" id="A0A497JF05"/>
<evidence type="ECO:0000256" key="6">
    <source>
        <dbReference type="ARBA" id="ARBA00023014"/>
    </source>
</evidence>
<dbReference type="SFLD" id="SFLDF00385">
    <property type="entry name" value="7_8-dihydro-6-hydroxymethylpte"/>
    <property type="match status" value="1"/>
</dbReference>
<keyword evidence="6" id="KW-0411">Iron-sulfur</keyword>
<dbReference type="GO" id="GO:0032324">
    <property type="term" value="P:molybdopterin cofactor biosynthetic process"/>
    <property type="evidence" value="ECO:0007669"/>
    <property type="project" value="UniProtKB-ARBA"/>
</dbReference>
<dbReference type="CDD" id="cd01335">
    <property type="entry name" value="Radical_SAM"/>
    <property type="match status" value="1"/>
</dbReference>
<evidence type="ECO:0000256" key="4">
    <source>
        <dbReference type="ARBA" id="ARBA00022723"/>
    </source>
</evidence>
<evidence type="ECO:0000313" key="8">
    <source>
        <dbReference type="EMBL" id="RLG69173.1"/>
    </source>
</evidence>
<gene>
    <name evidence="8" type="ORF">DRO07_02645</name>
</gene>
<dbReference type="InterPro" id="IPR000385">
    <property type="entry name" value="MoaA_NifB_PqqE_Fe-S-bd_CS"/>
</dbReference>
<dbReference type="SFLD" id="SFLDG01100">
    <property type="entry name" value="methyltransferase_(Class_D)"/>
    <property type="match status" value="1"/>
</dbReference>